<dbReference type="PATRIC" id="fig|43658.5.peg.2789"/>
<proteinExistence type="predicted"/>
<accession>A0A0F4QL34</accession>
<dbReference type="Gene3D" id="3.90.980.10">
    <property type="entry name" value="DNA primase, catalytic core, N-terminal domain"/>
    <property type="match status" value="1"/>
</dbReference>
<dbReference type="Proteomes" id="UP000033452">
    <property type="component" value="Unassembled WGS sequence"/>
</dbReference>
<evidence type="ECO:0000313" key="1">
    <source>
        <dbReference type="EMBL" id="KJZ08356.1"/>
    </source>
</evidence>
<dbReference type="EMBL" id="JXYA01000027">
    <property type="protein sequence ID" value="KJZ08356.1"/>
    <property type="molecule type" value="Genomic_DNA"/>
</dbReference>
<dbReference type="InterPro" id="IPR037068">
    <property type="entry name" value="DNA_primase_core_N_sf"/>
</dbReference>
<reference evidence="1 2" key="1">
    <citation type="journal article" date="2015" name="BMC Genomics">
        <title>Genome mining reveals unlocked bioactive potential of marine Gram-negative bacteria.</title>
        <authorList>
            <person name="Machado H."/>
            <person name="Sonnenschein E.C."/>
            <person name="Melchiorsen J."/>
            <person name="Gram L."/>
        </authorList>
    </citation>
    <scope>NUCLEOTIDE SEQUENCE [LARGE SCALE GENOMIC DNA]</scope>
    <source>
        <strain evidence="1 2">S2471</strain>
    </source>
</reference>
<comment type="caution">
    <text evidence="1">The sequence shown here is derived from an EMBL/GenBank/DDBJ whole genome shotgun (WGS) entry which is preliminary data.</text>
</comment>
<dbReference type="OrthoDB" id="7465087at2"/>
<keyword evidence="2" id="KW-1185">Reference proteome</keyword>
<dbReference type="RefSeq" id="WP_046005444.1">
    <property type="nucleotide sequence ID" value="NZ_JXYA01000027.1"/>
</dbReference>
<organism evidence="1 2">
    <name type="scientific">Pseudoalteromonas rubra</name>
    <dbReference type="NCBI Taxonomy" id="43658"/>
    <lineage>
        <taxon>Bacteria</taxon>
        <taxon>Pseudomonadati</taxon>
        <taxon>Pseudomonadota</taxon>
        <taxon>Gammaproteobacteria</taxon>
        <taxon>Alteromonadales</taxon>
        <taxon>Pseudoalteromonadaceae</taxon>
        <taxon>Pseudoalteromonas</taxon>
    </lineage>
</organism>
<dbReference type="AlphaFoldDB" id="A0A0F4QL34"/>
<gene>
    <name evidence="1" type="ORF">TW77_13195</name>
</gene>
<protein>
    <submittedName>
        <fullName evidence="1">Uncharacterized protein</fullName>
    </submittedName>
</protein>
<name>A0A0F4QL34_9GAMM</name>
<sequence>MTAHANSLNDTRSMSTTSDGQIAEQLFQHYHQKLLEMPQVLELLRNQGIDDAQVLQKYIGYSDRSLNKVLPCARTALGGLVRGRLQAMQLLRRSGHEAFAGCVVEPCFDLNGVVCSACGVRFRRQASRARPRMVFWYRAGIYYAPFDFLLAKMGGHYA</sequence>
<evidence type="ECO:0000313" key="2">
    <source>
        <dbReference type="Proteomes" id="UP000033452"/>
    </source>
</evidence>